<dbReference type="KEGG" id="fae:FAES_3277"/>
<evidence type="ECO:0000256" key="1">
    <source>
        <dbReference type="SAM" id="MobiDB-lite"/>
    </source>
</evidence>
<reference evidence="2 3" key="1">
    <citation type="journal article" date="2012" name="J. Bacteriol.">
        <title>Genome Sequence of Fibrella aestuarina BUZ 2T, a Filamentous Marine Bacterium.</title>
        <authorList>
            <person name="Filippini M."/>
            <person name="Qi W."/>
            <person name="Blom J."/>
            <person name="Goesmann A."/>
            <person name="Smits T.H."/>
            <person name="Bagheri H.C."/>
        </authorList>
    </citation>
    <scope>NUCLEOTIDE SEQUENCE [LARGE SCALE GENOMIC DNA]</scope>
    <source>
        <strain evidence="3">BUZ 2T</strain>
    </source>
</reference>
<dbReference type="RefSeq" id="WP_015332385.1">
    <property type="nucleotide sequence ID" value="NC_020054.1"/>
</dbReference>
<proteinExistence type="predicted"/>
<dbReference type="EMBL" id="HE796683">
    <property type="protein sequence ID" value="CCH01286.1"/>
    <property type="molecule type" value="Genomic_DNA"/>
</dbReference>
<dbReference type="AlphaFoldDB" id="I0KAY3"/>
<dbReference type="OrthoDB" id="9767869at2"/>
<evidence type="ECO:0000313" key="3">
    <source>
        <dbReference type="Proteomes" id="UP000011058"/>
    </source>
</evidence>
<evidence type="ECO:0000313" key="2">
    <source>
        <dbReference type="EMBL" id="CCH01286.1"/>
    </source>
</evidence>
<dbReference type="Proteomes" id="UP000011058">
    <property type="component" value="Chromosome"/>
</dbReference>
<keyword evidence="3" id="KW-1185">Reference proteome</keyword>
<dbReference type="STRING" id="1166018.FAES_3277"/>
<feature type="region of interest" description="Disordered" evidence="1">
    <location>
        <begin position="156"/>
        <end position="176"/>
    </location>
</feature>
<accession>I0KAY3</accession>
<protein>
    <submittedName>
        <fullName evidence="2">Uncharacterized protein</fullName>
    </submittedName>
</protein>
<sequence length="176" mass="19749">MKKPIKQYNLFGGVDLVQPTEPKPSPDLKQLSGSRYAQYGLDDIKEPADKGETIRQLFDPWLCVDFPITEPHIYLCFGSFALSGRTVAAFSQQQPIDGITETEYCFKCREVRARLHYHVKGVTTNYFGEPFEPNLGVCPECIEWAADYLARRADEQAAKLAEPPPPPPTGTQLSLI</sequence>
<gene>
    <name evidence="2" type="ORF">FAES_3277</name>
</gene>
<name>I0KAY3_9BACT</name>
<dbReference type="HOGENOM" id="CLU_1522978_0_0_10"/>
<organism evidence="2 3">
    <name type="scientific">Fibrella aestuarina BUZ 2</name>
    <dbReference type="NCBI Taxonomy" id="1166018"/>
    <lineage>
        <taxon>Bacteria</taxon>
        <taxon>Pseudomonadati</taxon>
        <taxon>Bacteroidota</taxon>
        <taxon>Cytophagia</taxon>
        <taxon>Cytophagales</taxon>
        <taxon>Spirosomataceae</taxon>
        <taxon>Fibrella</taxon>
    </lineage>
</organism>